<dbReference type="OrthoDB" id="285308at2759"/>
<dbReference type="EC" id="3.4.24.-" evidence="6"/>
<dbReference type="GO" id="GO:0033615">
    <property type="term" value="P:mitochondrial proton-transporting ATP synthase complex assembly"/>
    <property type="evidence" value="ECO:0007669"/>
    <property type="project" value="TreeGrafter"/>
</dbReference>
<dbReference type="Proteomes" id="UP000887568">
    <property type="component" value="Unplaced"/>
</dbReference>
<evidence type="ECO:0000313" key="9">
    <source>
        <dbReference type="Proteomes" id="UP000887568"/>
    </source>
</evidence>
<keyword evidence="5 6" id="KW-0482">Metalloprotease</keyword>
<dbReference type="CTD" id="91419"/>
<dbReference type="GO" id="GO:0046872">
    <property type="term" value="F:metal ion binding"/>
    <property type="evidence" value="ECO:0007669"/>
    <property type="project" value="UniProtKB-KW"/>
</dbReference>
<dbReference type="EnsemblMetazoa" id="XM_038198612.1">
    <property type="protein sequence ID" value="XP_038054540.1"/>
    <property type="gene ID" value="LOC119726769"/>
</dbReference>
<dbReference type="OMA" id="EAHQNCV"/>
<dbReference type="GO" id="GO:0005739">
    <property type="term" value="C:mitochondrion"/>
    <property type="evidence" value="ECO:0007669"/>
    <property type="project" value="GOC"/>
</dbReference>
<keyword evidence="2 6" id="KW-0645">Protease</keyword>
<evidence type="ECO:0000256" key="7">
    <source>
        <dbReference type="SAM" id="MobiDB-lite"/>
    </source>
</evidence>
<feature type="compositionally biased region" description="Polar residues" evidence="7">
    <location>
        <begin position="7"/>
        <end position="29"/>
    </location>
</feature>
<dbReference type="GO" id="GO:0004222">
    <property type="term" value="F:metalloendopeptidase activity"/>
    <property type="evidence" value="ECO:0007669"/>
    <property type="project" value="InterPro"/>
</dbReference>
<dbReference type="GO" id="GO:0034982">
    <property type="term" value="P:mitochondrial protein processing"/>
    <property type="evidence" value="ECO:0007669"/>
    <property type="project" value="TreeGrafter"/>
</dbReference>
<evidence type="ECO:0000256" key="2">
    <source>
        <dbReference type="ARBA" id="ARBA00022670"/>
    </source>
</evidence>
<evidence type="ECO:0000256" key="6">
    <source>
        <dbReference type="RuleBase" id="RU364057"/>
    </source>
</evidence>
<organism evidence="8 9">
    <name type="scientific">Patiria miniata</name>
    <name type="common">Bat star</name>
    <name type="synonym">Asterina miniata</name>
    <dbReference type="NCBI Taxonomy" id="46514"/>
    <lineage>
        <taxon>Eukaryota</taxon>
        <taxon>Metazoa</taxon>
        <taxon>Echinodermata</taxon>
        <taxon>Eleutherozoa</taxon>
        <taxon>Asterozoa</taxon>
        <taxon>Asteroidea</taxon>
        <taxon>Valvatacea</taxon>
        <taxon>Valvatida</taxon>
        <taxon>Asterinidae</taxon>
        <taxon>Patiria</taxon>
    </lineage>
</organism>
<keyword evidence="9" id="KW-1185">Reference proteome</keyword>
<keyword evidence="4 6" id="KW-0378">Hydrolase</keyword>
<dbReference type="AlphaFoldDB" id="A0A913ZTL3"/>
<dbReference type="PANTHER" id="PTHR21711">
    <property type="entry name" value="MITOCHONDRIAL INNER MEMBRANE PROTEASE"/>
    <property type="match status" value="1"/>
</dbReference>
<reference evidence="8" key="1">
    <citation type="submission" date="2022-11" db="UniProtKB">
        <authorList>
            <consortium name="EnsemblMetazoa"/>
        </authorList>
    </citation>
    <scope>IDENTIFICATION</scope>
</reference>
<evidence type="ECO:0000313" key="8">
    <source>
        <dbReference type="EnsemblMetazoa" id="XP_038054540.1"/>
    </source>
</evidence>
<comment type="similarity">
    <text evidence="1 6">Belongs to the peptidase M76 family.</text>
</comment>
<dbReference type="PANTHER" id="PTHR21711:SF0">
    <property type="entry name" value="MITOCHONDRIAL INNER MEMBRANE PROTEASE ATP23 HOMOLOG"/>
    <property type="match status" value="1"/>
</dbReference>
<keyword evidence="3 6" id="KW-0479">Metal-binding</keyword>
<evidence type="ECO:0000256" key="3">
    <source>
        <dbReference type="ARBA" id="ARBA00022723"/>
    </source>
</evidence>
<dbReference type="InterPro" id="IPR019165">
    <property type="entry name" value="Peptidase_M76_ATP23"/>
</dbReference>
<protein>
    <recommendedName>
        <fullName evidence="6">Mitochondrial inner membrane protease ATP23</fullName>
        <ecNumber evidence="6">3.4.24.-</ecNumber>
    </recommendedName>
</protein>
<name>A0A913ZTL3_PATMI</name>
<accession>A0A913ZTL3</accession>
<dbReference type="GeneID" id="119726769"/>
<dbReference type="Pfam" id="PF09768">
    <property type="entry name" value="Peptidase_M76"/>
    <property type="match status" value="1"/>
</dbReference>
<dbReference type="RefSeq" id="XP_038054540.1">
    <property type="nucleotide sequence ID" value="XM_038198612.1"/>
</dbReference>
<evidence type="ECO:0000256" key="1">
    <source>
        <dbReference type="ARBA" id="ARBA00009915"/>
    </source>
</evidence>
<feature type="region of interest" description="Disordered" evidence="7">
    <location>
        <begin position="1"/>
        <end position="57"/>
    </location>
</feature>
<proteinExistence type="inferred from homology"/>
<sequence>MAAPMEETSSNSTPSLSPENSDAGHQTTFPAVPSGSRGTDDQKDNSTNASVDTKEKERGIYASYQHNACLRRVNFASQHHPNVKFLLQAINKLGSDFVIGKQVCCERCSTENNVSGGFDPIRNEVIVCENRSPTQRLTSMLLTHELIHAYDHHKAKVDWTDLKAVACSEIRAANLSGDCSFLSEKFYRWNIGAKYNNKACVKRLAVSSIIATRDLSREEADKTVDGVWETCFHDYAPFTDIPHKAADLKFSRFSKYYDPR</sequence>
<evidence type="ECO:0000256" key="5">
    <source>
        <dbReference type="ARBA" id="ARBA00023049"/>
    </source>
</evidence>
<evidence type="ECO:0000256" key="4">
    <source>
        <dbReference type="ARBA" id="ARBA00022801"/>
    </source>
</evidence>